<feature type="region of interest" description="Disordered" evidence="1">
    <location>
        <begin position="558"/>
        <end position="594"/>
    </location>
</feature>
<proteinExistence type="predicted"/>
<comment type="caution">
    <text evidence="3">The sequence shown here is derived from an EMBL/GenBank/DDBJ whole genome shotgun (WGS) entry which is preliminary data.</text>
</comment>
<feature type="compositionally biased region" description="Polar residues" evidence="1">
    <location>
        <begin position="60"/>
        <end position="69"/>
    </location>
</feature>
<dbReference type="SMART" id="SM00313">
    <property type="entry name" value="PXA"/>
    <property type="match status" value="1"/>
</dbReference>
<feature type="region of interest" description="Disordered" evidence="1">
    <location>
        <begin position="44"/>
        <end position="88"/>
    </location>
</feature>
<dbReference type="InterPro" id="IPR032717">
    <property type="entry name" value="Mss51_Znf"/>
</dbReference>
<dbReference type="Pfam" id="PF13824">
    <property type="entry name" value="zf-Mss51"/>
    <property type="match status" value="1"/>
</dbReference>
<name>A0A8H4UGU2_9HYPO</name>
<sequence length="1178" mass="131817">MEPTLRRAASSLCGRCSSTLRRQLATGAPAKPWMRISAHHIRSVHSTVKDQNRPSPATRDFSTTANTKSEAAAVSKGPEHSVRLGQDDLFHPFSKSPVPEFRRRAAFMRQHAYCPHPDHQQTKVATIAPKAEGAETKEGTQAPAHVDFECPDCGTPVYCCEEHWMDDYEKHLEICDTLRQINEDDHDLRSGRVFHEANLPDLQMDGAAINMTNWDTFMYTREFDAVNSDRSMRQITRLLTYPVTIGSVLHELSPYSLKEGERMTVEGLKSFSALRYNLHPPKSGQGYGINQLKPEPPPVRLFILGARAESSLPRPAWVQLAHMFPESRLHIIFIGPESMANRDDEFPLPERTPSNPFGAVVEDRVWYKMKMSTIVDYYHTIHKSQHFAPYDPYFDCFMLFHPGLGHPASSHEWEETLPLLLETKVPIISTGYTQFDMERDVEWVNKKSKGEFDVLLKPGENVFRSLRWDLNDMDPQDVSCGNWGVWAFRGKSGMRPPAALPCCSTQLQPSTSALEINPITDQAADFQYPRPFTPGHDYGVSPIAPVMTADPSVAAAAAPVRPPAPRPKTVAFATDAPSSAPTRRPMRHNTTDPLSDRATSLLIRRALCPSQLADKGRDAQVPIDELLPPLTSRNDVDIQLYAILAIVLREFVQSWYSKITTDENFVAEILHIIAHCSRALEQRFRKVDLESLVLDEIPDLLDKHITTYRIAHEATSMPPVEVDPREAYHALCPLPHLAPVPHSDDPDATIDQKENEALYRQLLVQGVLAILLPTEDLENPCLTALVEQILSELIIGNIIANKASQPWLLYEGICITARVIREKKAKSTATSESRAYSSESSLEVKGRRVWSVRSMFLGVIQLGMLIVGSLRFITTALVMASSLPARTTPSEEKGDMTDNDKTANVSSNPRSSDFIKAPILSCRIWTCVGNLLELSLRMPWLDGFLSLLQYGAVNGPGRIAGHDGPIDSELAEQGFFDDTARQSARPIVEAAHTVLFFVGRNGVFNLHPRNPQLQAHNVSSFWCLKQGERDSWGFGLLSHHIHSLFSPDHLPPLLRTFRGVLFPNNAPGKASLFPPSSDVELQALRRRAANALLGLLPGGLGRLYFGGRLWRRGVTGEGENSPNEEEGLVDEMERLLLVLDDEYCNRHLMYSILELVLVRLMPELSEKGVTELWEERLG</sequence>
<protein>
    <recommendedName>
        <fullName evidence="2">PXA domain-containing protein</fullName>
    </recommendedName>
</protein>
<dbReference type="OrthoDB" id="5282002at2759"/>
<dbReference type="InterPro" id="IPR046824">
    <property type="entry name" value="Mss51-like_C"/>
</dbReference>
<gene>
    <name evidence="3" type="ORF">FZEAL_6992</name>
</gene>
<dbReference type="AlphaFoldDB" id="A0A8H4UGU2"/>
<organism evidence="3 4">
    <name type="scientific">Fusarium zealandicum</name>
    <dbReference type="NCBI Taxonomy" id="1053134"/>
    <lineage>
        <taxon>Eukaryota</taxon>
        <taxon>Fungi</taxon>
        <taxon>Dikarya</taxon>
        <taxon>Ascomycota</taxon>
        <taxon>Pezizomycotina</taxon>
        <taxon>Sordariomycetes</taxon>
        <taxon>Hypocreomycetidae</taxon>
        <taxon>Hypocreales</taxon>
        <taxon>Nectriaceae</taxon>
        <taxon>Fusarium</taxon>
        <taxon>Fusarium staphyleae species complex</taxon>
    </lineage>
</organism>
<feature type="compositionally biased region" description="Basic and acidic residues" evidence="1">
    <location>
        <begin position="889"/>
        <end position="901"/>
    </location>
</feature>
<reference evidence="3" key="1">
    <citation type="journal article" date="2020" name="BMC Genomics">
        <title>Correction to: Identification and distribution of gene clusters required for synthesis of sphingolipid metabolism inhibitors in diverse species of the filamentous fungus Fusarium.</title>
        <authorList>
            <person name="Kim H.S."/>
            <person name="Lohmar J.M."/>
            <person name="Busman M."/>
            <person name="Brown D.W."/>
            <person name="Naumann T.A."/>
            <person name="Divon H.H."/>
            <person name="Lysoe E."/>
            <person name="Uhlig S."/>
            <person name="Proctor R.H."/>
        </authorList>
    </citation>
    <scope>NUCLEOTIDE SEQUENCE</scope>
    <source>
        <strain evidence="3">NRRL 22465</strain>
    </source>
</reference>
<accession>A0A8H4UGU2</accession>
<evidence type="ECO:0000313" key="4">
    <source>
        <dbReference type="Proteomes" id="UP000635477"/>
    </source>
</evidence>
<evidence type="ECO:0000259" key="2">
    <source>
        <dbReference type="PROSITE" id="PS51207"/>
    </source>
</evidence>
<dbReference type="PANTHER" id="PTHR28069:SF1">
    <property type="entry name" value="PROTEIN MSS51, MITOCHONDRIAL"/>
    <property type="match status" value="1"/>
</dbReference>
<evidence type="ECO:0000313" key="3">
    <source>
        <dbReference type="EMBL" id="KAF4976324.1"/>
    </source>
</evidence>
<dbReference type="InterPro" id="IPR003114">
    <property type="entry name" value="Phox_assoc"/>
</dbReference>
<dbReference type="Pfam" id="PF02194">
    <property type="entry name" value="PXA"/>
    <property type="match status" value="1"/>
</dbReference>
<dbReference type="Pfam" id="PF20179">
    <property type="entry name" value="MSS51_C"/>
    <property type="match status" value="1"/>
</dbReference>
<evidence type="ECO:0000256" key="1">
    <source>
        <dbReference type="SAM" id="MobiDB-lite"/>
    </source>
</evidence>
<feature type="compositionally biased region" description="Basic and acidic residues" evidence="1">
    <location>
        <begin position="77"/>
        <end position="88"/>
    </location>
</feature>
<dbReference type="GO" id="GO:0005739">
    <property type="term" value="C:mitochondrion"/>
    <property type="evidence" value="ECO:0007669"/>
    <property type="project" value="GOC"/>
</dbReference>
<reference evidence="3" key="2">
    <citation type="submission" date="2020-05" db="EMBL/GenBank/DDBJ databases">
        <authorList>
            <person name="Kim H.-S."/>
            <person name="Proctor R.H."/>
            <person name="Brown D.W."/>
        </authorList>
    </citation>
    <scope>NUCLEOTIDE SEQUENCE</scope>
    <source>
        <strain evidence="3">NRRL 22465</strain>
    </source>
</reference>
<dbReference type="GO" id="GO:0033617">
    <property type="term" value="P:mitochondrial respiratory chain complex IV assembly"/>
    <property type="evidence" value="ECO:0007669"/>
    <property type="project" value="TreeGrafter"/>
</dbReference>
<dbReference type="PROSITE" id="PS51207">
    <property type="entry name" value="PXA"/>
    <property type="match status" value="1"/>
</dbReference>
<dbReference type="PANTHER" id="PTHR28069">
    <property type="entry name" value="GH20023P"/>
    <property type="match status" value="1"/>
</dbReference>
<dbReference type="EMBL" id="JABEYC010000550">
    <property type="protein sequence ID" value="KAF4976324.1"/>
    <property type="molecule type" value="Genomic_DNA"/>
</dbReference>
<dbReference type="Proteomes" id="UP000635477">
    <property type="component" value="Unassembled WGS sequence"/>
</dbReference>
<feature type="region of interest" description="Disordered" evidence="1">
    <location>
        <begin position="886"/>
        <end position="909"/>
    </location>
</feature>
<keyword evidence="4" id="KW-1185">Reference proteome</keyword>
<feature type="domain" description="PXA" evidence="2">
    <location>
        <begin position="633"/>
        <end position="818"/>
    </location>
</feature>